<evidence type="ECO:0000256" key="2">
    <source>
        <dbReference type="ARBA" id="ARBA00014268"/>
    </source>
</evidence>
<sequence length="346" mass="38619">MDEDELLSNSFFGTATPNSVSELAADVNPSLSSSFLADNFNIGNPWDPPAVVNDPANILADVDLPEIYAYAFNLAHPIGGRIPVQALHKILSISGQSHAMVEKILNLAVPASNSRVNRGEFNTALALVGLAQKHMDVSIETLLARKADLPEPILPNLETINFNNRASSFGNLSQPIITPPTVEADPWAMPSQSTSNGVPTFTIPEITTDFSSQSSSVPGIQPNVSEEEFRWCDDTDSITVKFAPEREGFIFKHVNYIIESQRHGSTVTRRYSDFWWLMECLEKKYPFRILPALPPKKIGVNGFYFTVDESFLEKRRKGLIRFLNFIARHPVLRDDELIKIFLTEQQ</sequence>
<dbReference type="SUPFAM" id="SSF64268">
    <property type="entry name" value="PX domain"/>
    <property type="match status" value="1"/>
</dbReference>
<dbReference type="GO" id="GO:0016020">
    <property type="term" value="C:membrane"/>
    <property type="evidence" value="ECO:0007669"/>
    <property type="project" value="UniProtKB-SubCell"/>
</dbReference>
<feature type="domain" description="PX" evidence="3">
    <location>
        <begin position="234"/>
        <end position="346"/>
    </location>
</feature>
<dbReference type="InterPro" id="IPR001683">
    <property type="entry name" value="PX_dom"/>
</dbReference>
<comment type="caution">
    <text evidence="4">The sequence shown here is derived from an EMBL/GenBank/DDBJ whole genome shotgun (WGS) entry which is preliminary data.</text>
</comment>
<dbReference type="SMART" id="SM00312">
    <property type="entry name" value="PX"/>
    <property type="match status" value="1"/>
</dbReference>
<dbReference type="GO" id="GO:0032266">
    <property type="term" value="F:phosphatidylinositol-3-phosphate binding"/>
    <property type="evidence" value="ECO:0007669"/>
    <property type="project" value="TreeGrafter"/>
</dbReference>
<name>A0A9N9DV29_9GLOM</name>
<accession>A0A9N9DV29</accession>
<organism evidence="4 5">
    <name type="scientific">Ambispora leptoticha</name>
    <dbReference type="NCBI Taxonomy" id="144679"/>
    <lineage>
        <taxon>Eukaryota</taxon>
        <taxon>Fungi</taxon>
        <taxon>Fungi incertae sedis</taxon>
        <taxon>Mucoromycota</taxon>
        <taxon>Glomeromycotina</taxon>
        <taxon>Glomeromycetes</taxon>
        <taxon>Archaeosporales</taxon>
        <taxon>Ambisporaceae</taxon>
        <taxon>Ambispora</taxon>
    </lineage>
</organism>
<feature type="non-terminal residue" evidence="4">
    <location>
        <position position="346"/>
    </location>
</feature>
<protein>
    <recommendedName>
        <fullName evidence="2">Sorting nexin MVP1</fullName>
    </recommendedName>
</protein>
<dbReference type="PANTHER" id="PTHR47554">
    <property type="entry name" value="SORTING NEXIN MVP1"/>
    <property type="match status" value="1"/>
</dbReference>
<dbReference type="AlphaFoldDB" id="A0A9N9DV29"/>
<dbReference type="Gene3D" id="3.30.1520.10">
    <property type="entry name" value="Phox-like domain"/>
    <property type="match status" value="1"/>
</dbReference>
<dbReference type="Gene3D" id="1.10.238.10">
    <property type="entry name" value="EF-hand"/>
    <property type="match status" value="1"/>
</dbReference>
<dbReference type="GO" id="GO:0005829">
    <property type="term" value="C:cytosol"/>
    <property type="evidence" value="ECO:0007669"/>
    <property type="project" value="GOC"/>
</dbReference>
<evidence type="ECO:0000256" key="1">
    <source>
        <dbReference type="ARBA" id="ARBA00004287"/>
    </source>
</evidence>
<dbReference type="PROSITE" id="PS50195">
    <property type="entry name" value="PX"/>
    <property type="match status" value="1"/>
</dbReference>
<dbReference type="GO" id="GO:0005768">
    <property type="term" value="C:endosome"/>
    <property type="evidence" value="ECO:0007669"/>
    <property type="project" value="TreeGrafter"/>
</dbReference>
<evidence type="ECO:0000259" key="3">
    <source>
        <dbReference type="PROSITE" id="PS50195"/>
    </source>
</evidence>
<dbReference type="OrthoDB" id="10064318at2759"/>
<dbReference type="CDD" id="cd06866">
    <property type="entry name" value="PX_SNX8_Mvp1p_like"/>
    <property type="match status" value="1"/>
</dbReference>
<proteinExistence type="predicted"/>
<dbReference type="Pfam" id="PF00787">
    <property type="entry name" value="PX"/>
    <property type="match status" value="1"/>
</dbReference>
<dbReference type="PANTHER" id="PTHR47554:SF1">
    <property type="entry name" value="SORTING NEXIN MVP1"/>
    <property type="match status" value="1"/>
</dbReference>
<evidence type="ECO:0000313" key="5">
    <source>
        <dbReference type="Proteomes" id="UP000789508"/>
    </source>
</evidence>
<gene>
    <name evidence="4" type="ORF">ALEPTO_LOCUS10109</name>
</gene>
<dbReference type="InterPro" id="IPR035704">
    <property type="entry name" value="SNX8/Mvp1_PX"/>
</dbReference>
<reference evidence="4" key="1">
    <citation type="submission" date="2021-06" db="EMBL/GenBank/DDBJ databases">
        <authorList>
            <person name="Kallberg Y."/>
            <person name="Tangrot J."/>
            <person name="Rosling A."/>
        </authorList>
    </citation>
    <scope>NUCLEOTIDE SEQUENCE</scope>
    <source>
        <strain evidence="4">FL130A</strain>
    </source>
</reference>
<dbReference type="SUPFAM" id="SSF47473">
    <property type="entry name" value="EF-hand"/>
    <property type="match status" value="1"/>
</dbReference>
<comment type="subcellular location">
    <subcellularLocation>
        <location evidence="1">Membrane</location>
        <topology evidence="1">Peripheral membrane protein</topology>
        <orientation evidence="1">Cytoplasmic side</orientation>
    </subcellularLocation>
</comment>
<dbReference type="InterPro" id="IPR011992">
    <property type="entry name" value="EF-hand-dom_pair"/>
</dbReference>
<dbReference type="GO" id="GO:0042147">
    <property type="term" value="P:retrograde transport, endosome to Golgi"/>
    <property type="evidence" value="ECO:0007669"/>
    <property type="project" value="InterPro"/>
</dbReference>
<dbReference type="GO" id="GO:0006623">
    <property type="term" value="P:protein targeting to vacuole"/>
    <property type="evidence" value="ECO:0007669"/>
    <property type="project" value="TreeGrafter"/>
</dbReference>
<evidence type="ECO:0000313" key="4">
    <source>
        <dbReference type="EMBL" id="CAG8653983.1"/>
    </source>
</evidence>
<dbReference type="Proteomes" id="UP000789508">
    <property type="component" value="Unassembled WGS sequence"/>
</dbReference>
<keyword evidence="5" id="KW-1185">Reference proteome</keyword>
<dbReference type="InterPro" id="IPR036871">
    <property type="entry name" value="PX_dom_sf"/>
</dbReference>
<dbReference type="InterPro" id="IPR028662">
    <property type="entry name" value="SNX8/Mvp1"/>
</dbReference>
<dbReference type="EMBL" id="CAJVPS010009895">
    <property type="protein sequence ID" value="CAG8653983.1"/>
    <property type="molecule type" value="Genomic_DNA"/>
</dbReference>